<evidence type="ECO:0000313" key="1">
    <source>
        <dbReference type="EMBL" id="QBP41188.1"/>
    </source>
</evidence>
<dbReference type="InterPro" id="IPR025616">
    <property type="entry name" value="YpjP"/>
</dbReference>
<gene>
    <name evidence="1" type="ORF">E2636_08605</name>
</gene>
<dbReference type="Pfam" id="PF14005">
    <property type="entry name" value="YpjP"/>
    <property type="match status" value="1"/>
</dbReference>
<dbReference type="AlphaFoldDB" id="A0A4P6ZYC2"/>
<dbReference type="EMBL" id="CP038015">
    <property type="protein sequence ID" value="QBP41188.1"/>
    <property type="molecule type" value="Genomic_DNA"/>
</dbReference>
<name>A0A4P6ZYC2_9BACL</name>
<dbReference type="OrthoDB" id="2435352at2"/>
<evidence type="ECO:0000313" key="2">
    <source>
        <dbReference type="Proteomes" id="UP000294292"/>
    </source>
</evidence>
<reference evidence="1 2" key="1">
    <citation type="submission" date="2019-03" db="EMBL/GenBank/DDBJ databases">
        <title>Complete genome sequence of Paenisporosarcina antarctica CGMCC 1.6503T.</title>
        <authorList>
            <person name="Rong J.-C."/>
            <person name="Chi N.-Y."/>
            <person name="Zhang Q.-F."/>
        </authorList>
    </citation>
    <scope>NUCLEOTIDE SEQUENCE [LARGE SCALE GENOMIC DNA]</scope>
    <source>
        <strain evidence="1 2">CGMCC 1.6503</strain>
    </source>
</reference>
<accession>A0A4P6ZYC2</accession>
<dbReference type="RefSeq" id="WP_134209839.1">
    <property type="nucleotide sequence ID" value="NZ_CP038015.1"/>
</dbReference>
<organism evidence="1 2">
    <name type="scientific">Paenisporosarcina antarctica</name>
    <dbReference type="NCBI Taxonomy" id="417367"/>
    <lineage>
        <taxon>Bacteria</taxon>
        <taxon>Bacillati</taxon>
        <taxon>Bacillota</taxon>
        <taxon>Bacilli</taxon>
        <taxon>Bacillales</taxon>
        <taxon>Caryophanaceae</taxon>
        <taxon>Paenisporosarcina</taxon>
    </lineage>
</organism>
<keyword evidence="2" id="KW-1185">Reference proteome</keyword>
<dbReference type="KEGG" id="panc:E2636_08605"/>
<sequence length="192" mass="22121">MKSWIQKTLVISVALLTFGVISPNHIIWENLLDDKADQKSISSHNPDYTYEVEWSDEQPSNFIEDAISQAKELSLQKFGSRIGPVITNEFDTYIFPKIQEAIEFTLLDMDKAALKSLAISENPSGDRSEKIFHIIETATGSDVIRFHVRTDLKPQDGYFFNFHYHTASDQFAKHYKLGDIYWSKNMPPKWLS</sequence>
<proteinExistence type="predicted"/>
<evidence type="ECO:0008006" key="3">
    <source>
        <dbReference type="Google" id="ProtNLM"/>
    </source>
</evidence>
<protein>
    <recommendedName>
        <fullName evidence="3">Cell division protein FtsK</fullName>
    </recommendedName>
</protein>
<dbReference type="Proteomes" id="UP000294292">
    <property type="component" value="Chromosome"/>
</dbReference>